<reference evidence="1" key="2">
    <citation type="journal article" date="2015" name="Fish Shellfish Immunol.">
        <title>Early steps in the European eel (Anguilla anguilla)-Vibrio vulnificus interaction in the gills: Role of the RtxA13 toxin.</title>
        <authorList>
            <person name="Callol A."/>
            <person name="Pajuelo D."/>
            <person name="Ebbesson L."/>
            <person name="Teles M."/>
            <person name="MacKenzie S."/>
            <person name="Amaro C."/>
        </authorList>
    </citation>
    <scope>NUCLEOTIDE SEQUENCE</scope>
</reference>
<dbReference type="AlphaFoldDB" id="A0A0E9RLB0"/>
<name>A0A0E9RLB0_ANGAN</name>
<protein>
    <submittedName>
        <fullName evidence="1">Uncharacterized protein</fullName>
    </submittedName>
</protein>
<evidence type="ECO:0000313" key="1">
    <source>
        <dbReference type="EMBL" id="JAH29874.1"/>
    </source>
</evidence>
<organism evidence="1">
    <name type="scientific">Anguilla anguilla</name>
    <name type="common">European freshwater eel</name>
    <name type="synonym">Muraena anguilla</name>
    <dbReference type="NCBI Taxonomy" id="7936"/>
    <lineage>
        <taxon>Eukaryota</taxon>
        <taxon>Metazoa</taxon>
        <taxon>Chordata</taxon>
        <taxon>Craniata</taxon>
        <taxon>Vertebrata</taxon>
        <taxon>Euteleostomi</taxon>
        <taxon>Actinopterygii</taxon>
        <taxon>Neopterygii</taxon>
        <taxon>Teleostei</taxon>
        <taxon>Anguilliformes</taxon>
        <taxon>Anguillidae</taxon>
        <taxon>Anguilla</taxon>
    </lineage>
</organism>
<sequence>MTATITVGPKPVVHSLWKPMYLFL</sequence>
<dbReference type="EMBL" id="GBXM01078703">
    <property type="protein sequence ID" value="JAH29874.1"/>
    <property type="molecule type" value="Transcribed_RNA"/>
</dbReference>
<accession>A0A0E9RLB0</accession>
<reference evidence="1" key="1">
    <citation type="submission" date="2014-11" db="EMBL/GenBank/DDBJ databases">
        <authorList>
            <person name="Amaro Gonzalez C."/>
        </authorList>
    </citation>
    <scope>NUCLEOTIDE SEQUENCE</scope>
</reference>
<proteinExistence type="predicted"/>